<evidence type="ECO:0000313" key="2">
    <source>
        <dbReference type="Proteomes" id="UP000283255"/>
    </source>
</evidence>
<comment type="caution">
    <text evidence="1">The sequence shown here is derived from an EMBL/GenBank/DDBJ whole genome shotgun (WGS) entry which is preliminary data.</text>
</comment>
<dbReference type="AlphaFoldDB" id="A0A418YJX3"/>
<proteinExistence type="predicted"/>
<organism evidence="1 2">
    <name type="scientific">Motilimonas pumila</name>
    <dbReference type="NCBI Taxonomy" id="2303987"/>
    <lineage>
        <taxon>Bacteria</taxon>
        <taxon>Pseudomonadati</taxon>
        <taxon>Pseudomonadota</taxon>
        <taxon>Gammaproteobacteria</taxon>
        <taxon>Alteromonadales</taxon>
        <taxon>Alteromonadales genera incertae sedis</taxon>
        <taxon>Motilimonas</taxon>
    </lineage>
</organism>
<gene>
    <name evidence="1" type="ORF">D1Z90_00670</name>
</gene>
<sequence length="312" mass="35827">MQLLKNTMVIFRTLSLAVSYAMKTGDLRYFTRYFGGDLRRFYQHVRSPALLYLISFFIFAPAASAQSSSESSPALHPLQDQSSNTLPEALASQCDNAITYDFFYRGSHIGQGTRSTQWQDNQASVTTEGKISVLVFKNKGKQVTNIRWSEDQQQFLPTQFIRDIDGFSDAYVRATFSQDNLSSEVNLDGEKKYYKQESVPITDMDAIALQIQRNLQQGVSAFDFKMQRAEKVSHYYFQVRGQETVKIGNKQYQAWAVEQIKKKDRKLVMWFAPELEWQMVQAHYKRRILDITATAVNYQSACLAQPVNFAAK</sequence>
<reference evidence="1 2" key="2">
    <citation type="submission" date="2019-01" db="EMBL/GenBank/DDBJ databases">
        <title>Motilimonas pumilus sp. nov., isolated from the gut of sea cucumber (Apostichopus japonicus).</title>
        <authorList>
            <person name="Wang F.-Q."/>
            <person name="Ren L.-H."/>
            <person name="Lin Y.-W."/>
            <person name="Sun G.-H."/>
            <person name="Du Z.-J."/>
            <person name="Zhao J.-X."/>
            <person name="Liu X.-J."/>
            <person name="Liu L.-J."/>
        </authorList>
    </citation>
    <scope>NUCLEOTIDE SEQUENCE [LARGE SCALE GENOMIC DNA]</scope>
    <source>
        <strain evidence="1 2">PLHSC7-2</strain>
    </source>
</reference>
<dbReference type="EMBL" id="QZCH01000001">
    <property type="protein sequence ID" value="RJG51282.1"/>
    <property type="molecule type" value="Genomic_DNA"/>
</dbReference>
<accession>A0A418YJX3</accession>
<dbReference type="Proteomes" id="UP000283255">
    <property type="component" value="Unassembled WGS sequence"/>
</dbReference>
<evidence type="ECO:0000313" key="1">
    <source>
        <dbReference type="EMBL" id="RJG51282.1"/>
    </source>
</evidence>
<protein>
    <submittedName>
        <fullName evidence="1">DUF3108 domain-containing protein</fullName>
    </submittedName>
</protein>
<dbReference type="Pfam" id="PF11306">
    <property type="entry name" value="DUF3108"/>
    <property type="match status" value="1"/>
</dbReference>
<reference evidence="1 2" key="1">
    <citation type="submission" date="2018-09" db="EMBL/GenBank/DDBJ databases">
        <authorList>
            <person name="Wang F."/>
        </authorList>
    </citation>
    <scope>NUCLEOTIDE SEQUENCE [LARGE SCALE GENOMIC DNA]</scope>
    <source>
        <strain evidence="1 2">PLHSC7-2</strain>
    </source>
</reference>
<dbReference type="InterPro" id="IPR021457">
    <property type="entry name" value="DUF3108"/>
</dbReference>
<name>A0A418YJX3_9GAMM</name>
<keyword evidence="2" id="KW-1185">Reference proteome</keyword>